<sequence>MQQLSLNNIPQILFPLPIVKSHYEIQHLQDLRNEQENQILQDHSKLLKEKTPIRRDQTLQQKNKRQSTLSQVLKNSIRKIAEFQSYSQEQMLNSQHSLHHNTIDCSINYKQLNKHIITEQQFQIKQNQIQQMIREKLYSSYCNSIQKQSKFNENLFQKINQLAPFISQDKILHQPQIKRMNQFIKVRSQSISLNPNTIQLNTNKINSIQNSVQRIQSLPRNEKQQKQKFKNKQQTESQELFENKDANRIIHKLNQKTNKLLNESYPEIDPTPIVDYQKQILSHIELRNSTKKKLIDSFQEIIHQY</sequence>
<proteinExistence type="predicted"/>
<gene>
    <name evidence="2" type="ORF">PSON_ATCC_30995.1.T1340067</name>
</gene>
<protein>
    <submittedName>
        <fullName evidence="2">Uncharacterized protein</fullName>
    </submittedName>
</protein>
<accession>A0A8S1R2I4</accession>
<feature type="region of interest" description="Disordered" evidence="1">
    <location>
        <begin position="219"/>
        <end position="238"/>
    </location>
</feature>
<evidence type="ECO:0000313" key="3">
    <source>
        <dbReference type="Proteomes" id="UP000692954"/>
    </source>
</evidence>
<name>A0A8S1R2I4_9CILI</name>
<evidence type="ECO:0000256" key="1">
    <source>
        <dbReference type="SAM" id="MobiDB-lite"/>
    </source>
</evidence>
<evidence type="ECO:0000313" key="2">
    <source>
        <dbReference type="EMBL" id="CAD8121765.1"/>
    </source>
</evidence>
<keyword evidence="3" id="KW-1185">Reference proteome</keyword>
<organism evidence="2 3">
    <name type="scientific">Paramecium sonneborni</name>
    <dbReference type="NCBI Taxonomy" id="65129"/>
    <lineage>
        <taxon>Eukaryota</taxon>
        <taxon>Sar</taxon>
        <taxon>Alveolata</taxon>
        <taxon>Ciliophora</taxon>
        <taxon>Intramacronucleata</taxon>
        <taxon>Oligohymenophorea</taxon>
        <taxon>Peniculida</taxon>
        <taxon>Parameciidae</taxon>
        <taxon>Paramecium</taxon>
    </lineage>
</organism>
<dbReference type="Proteomes" id="UP000692954">
    <property type="component" value="Unassembled WGS sequence"/>
</dbReference>
<dbReference type="AlphaFoldDB" id="A0A8S1R2I4"/>
<reference evidence="2" key="1">
    <citation type="submission" date="2021-01" db="EMBL/GenBank/DDBJ databases">
        <authorList>
            <consortium name="Genoscope - CEA"/>
            <person name="William W."/>
        </authorList>
    </citation>
    <scope>NUCLEOTIDE SEQUENCE</scope>
</reference>
<comment type="caution">
    <text evidence="2">The sequence shown here is derived from an EMBL/GenBank/DDBJ whole genome shotgun (WGS) entry which is preliminary data.</text>
</comment>
<dbReference type="EMBL" id="CAJJDN010000134">
    <property type="protein sequence ID" value="CAD8121765.1"/>
    <property type="molecule type" value="Genomic_DNA"/>
</dbReference>